<dbReference type="RefSeq" id="WP_344719779.1">
    <property type="nucleotide sequence ID" value="NZ_BAAAYG010000005.1"/>
</dbReference>
<dbReference type="InterPro" id="IPR013538">
    <property type="entry name" value="ASHA1/2-like_C"/>
</dbReference>
<proteinExistence type="inferred from homology"/>
<dbReference type="Pfam" id="PF08327">
    <property type="entry name" value="AHSA1"/>
    <property type="match status" value="1"/>
</dbReference>
<dbReference type="Gene3D" id="3.30.530.20">
    <property type="match status" value="1"/>
</dbReference>
<feature type="compositionally biased region" description="Gly residues" evidence="2">
    <location>
        <begin position="29"/>
        <end position="39"/>
    </location>
</feature>
<evidence type="ECO:0000256" key="2">
    <source>
        <dbReference type="SAM" id="MobiDB-lite"/>
    </source>
</evidence>
<gene>
    <name evidence="4" type="ORF">GCM10020260_14630</name>
</gene>
<evidence type="ECO:0000256" key="1">
    <source>
        <dbReference type="ARBA" id="ARBA00006817"/>
    </source>
</evidence>
<accession>A0ABP6RC09</accession>
<reference evidence="5" key="1">
    <citation type="journal article" date="2019" name="Int. J. Syst. Evol. Microbiol.">
        <title>The Global Catalogue of Microorganisms (GCM) 10K type strain sequencing project: providing services to taxonomists for standard genome sequencing and annotation.</title>
        <authorList>
            <consortium name="The Broad Institute Genomics Platform"/>
            <consortium name="The Broad Institute Genome Sequencing Center for Infectious Disease"/>
            <person name="Wu L."/>
            <person name="Ma J."/>
        </authorList>
    </citation>
    <scope>NUCLEOTIDE SEQUENCE [LARGE SCALE GENOMIC DNA]</scope>
    <source>
        <strain evidence="5">JCM 11483</strain>
    </source>
</reference>
<name>A0ABP6RC09_9MICC</name>
<evidence type="ECO:0000313" key="5">
    <source>
        <dbReference type="Proteomes" id="UP001501736"/>
    </source>
</evidence>
<sequence>MQTDARGEAIIEADGQLEAVTRELSSERGPGGAGPGGIGDPSDVAADDGELAVTLRLAQVHAVGVEQLWQALTSPDRLAQWLHPVSGELREGGRFEVEAAASGIVEACRPPRSPQDSGELQVTWEFGEDISRVTVRCEPVEQAEATAAARLVLEHHDRCPETFWREYGPGAAGVGWDLTLLGLAHHLRAGRSRPVEESAWVTTPEAREFIAGASIRWAAASVAAGTEEGQARAAEARATAFYTEPQPGE</sequence>
<feature type="region of interest" description="Disordered" evidence="2">
    <location>
        <begin position="22"/>
        <end position="45"/>
    </location>
</feature>
<dbReference type="EMBL" id="BAAAYG010000005">
    <property type="protein sequence ID" value="GAA3284323.1"/>
    <property type="molecule type" value="Genomic_DNA"/>
</dbReference>
<protein>
    <submittedName>
        <fullName evidence="4">SRPBCC family protein</fullName>
    </submittedName>
</protein>
<feature type="domain" description="Activator of Hsp90 ATPase homologue 1/2-like C-terminal" evidence="3">
    <location>
        <begin position="65"/>
        <end position="185"/>
    </location>
</feature>
<evidence type="ECO:0000313" key="4">
    <source>
        <dbReference type="EMBL" id="GAA3284323.1"/>
    </source>
</evidence>
<dbReference type="SUPFAM" id="SSF55961">
    <property type="entry name" value="Bet v1-like"/>
    <property type="match status" value="1"/>
</dbReference>
<evidence type="ECO:0000259" key="3">
    <source>
        <dbReference type="Pfam" id="PF08327"/>
    </source>
</evidence>
<comment type="caution">
    <text evidence="4">The sequence shown here is derived from an EMBL/GenBank/DDBJ whole genome shotgun (WGS) entry which is preliminary data.</text>
</comment>
<keyword evidence="5" id="KW-1185">Reference proteome</keyword>
<dbReference type="Proteomes" id="UP001501736">
    <property type="component" value="Unassembled WGS sequence"/>
</dbReference>
<organism evidence="4 5">
    <name type="scientific">Nesterenkonia halobia</name>
    <dbReference type="NCBI Taxonomy" id="37922"/>
    <lineage>
        <taxon>Bacteria</taxon>
        <taxon>Bacillati</taxon>
        <taxon>Actinomycetota</taxon>
        <taxon>Actinomycetes</taxon>
        <taxon>Micrococcales</taxon>
        <taxon>Micrococcaceae</taxon>
        <taxon>Nesterenkonia</taxon>
    </lineage>
</organism>
<dbReference type="InterPro" id="IPR023393">
    <property type="entry name" value="START-like_dom_sf"/>
</dbReference>
<comment type="similarity">
    <text evidence="1">Belongs to the AHA1 family.</text>
</comment>